<reference evidence="1" key="2">
    <citation type="submission" date="2021-06" db="EMBL/GenBank/DDBJ databases">
        <authorList>
            <person name="Rogers T.H."/>
            <person name="Ramsay J.P."/>
            <person name="Wang P."/>
            <person name="Terpolilli J."/>
        </authorList>
    </citation>
    <scope>NUCLEOTIDE SEQUENCE [LARGE SCALE GENOMIC DNA]</scope>
    <source>
        <strain evidence="1">WSM5005</strain>
    </source>
</reference>
<protein>
    <submittedName>
        <fullName evidence="1">Uncharacterized protein</fullName>
    </submittedName>
</protein>
<dbReference type="AlphaFoldDB" id="A0A1I9YQL4"/>
<evidence type="ECO:0000313" key="1">
    <source>
        <dbReference type="EMBL" id="APA88503.1"/>
    </source>
</evidence>
<evidence type="ECO:0000313" key="2">
    <source>
        <dbReference type="Proteomes" id="UP000179860"/>
    </source>
</evidence>
<sequence>MTFSSTDALPGSIAPATTYFVVQVSADQNTFQISGTQGGAPISMTDAGTGTHAIVSPPWRKSDRNSAIVEASIQGAGGSGGVANRTSNTGTATGGGAGGYAWLRRHAESLPDELETVIGAGGIVPDSGNAGRQGANTYLGSPLSPVAYATRWRWRGGLGNDCHAARCAGWNRRERRPERAR</sequence>
<accession>A0A1I9YQL4</accession>
<keyword evidence="2" id="KW-1185">Reference proteome</keyword>
<dbReference type="EMBL" id="CP017562">
    <property type="protein sequence ID" value="APA88503.1"/>
    <property type="molecule type" value="Genomic_DNA"/>
</dbReference>
<dbReference type="RefSeq" id="WP_071336627.1">
    <property type="nucleotide sequence ID" value="NZ_CP017562.2"/>
</dbReference>
<dbReference type="Proteomes" id="UP000179860">
    <property type="component" value="Chromosome 2"/>
</dbReference>
<reference evidence="1" key="1">
    <citation type="submission" date="2016-09" db="EMBL/GenBank/DDBJ databases">
        <title>The Complete Genome of Burkholderia sprentiae wsm5005.</title>
        <authorList>
            <person name="De Meyer S."/>
            <person name="Wang P."/>
            <person name="Terpolilli J."/>
        </authorList>
    </citation>
    <scope>NUCLEOTIDE SEQUENCE [LARGE SCALE GENOMIC DNA]</scope>
    <source>
        <strain evidence="1">WSM5005</strain>
    </source>
</reference>
<name>A0A1I9YQL4_9BURK</name>
<organism evidence="1 2">
    <name type="scientific">Paraburkholderia sprentiae WSM5005</name>
    <dbReference type="NCBI Taxonomy" id="754502"/>
    <lineage>
        <taxon>Bacteria</taxon>
        <taxon>Pseudomonadati</taxon>
        <taxon>Pseudomonadota</taxon>
        <taxon>Betaproteobacteria</taxon>
        <taxon>Burkholderiales</taxon>
        <taxon>Burkholderiaceae</taxon>
        <taxon>Paraburkholderia</taxon>
    </lineage>
</organism>
<proteinExistence type="predicted"/>
<gene>
    <name evidence="1" type="ORF">BJG93_24450</name>
</gene>
<dbReference type="KEGG" id="pspw:BJG93_24450"/>